<evidence type="ECO:0000313" key="1">
    <source>
        <dbReference type="EMBL" id="QDH86716.1"/>
    </source>
</evidence>
<organism evidence="1">
    <name type="scientific">Leviviridae sp</name>
    <dbReference type="NCBI Taxonomy" id="2027243"/>
    <lineage>
        <taxon>Viruses</taxon>
        <taxon>Riboviria</taxon>
        <taxon>Orthornavirae</taxon>
        <taxon>Lenarviricota</taxon>
        <taxon>Leviviricetes</taxon>
        <taxon>Norzivirales</taxon>
        <taxon>Fiersviridae</taxon>
    </lineage>
</organism>
<dbReference type="EMBL" id="MN032874">
    <property type="protein sequence ID" value="QDH86716.1"/>
    <property type="molecule type" value="Genomic_RNA"/>
</dbReference>
<accession>A0A514CZC3</accession>
<gene>
    <name evidence="1" type="ORF">H2Bulk34180_000001</name>
</gene>
<protein>
    <submittedName>
        <fullName evidence="1">Uncharacterized protein</fullName>
    </submittedName>
</protein>
<name>A0A514CZC3_9VIRU</name>
<proteinExistence type="predicted"/>
<sequence length="476" mass="53366">MSELATRVRKRTLLPSGSDARFPFKFSVESFPGSKVWKTTSSGSVPMSVTPYASSETTWDEIHAGPPWTSGGPFKNIKLEFIKPLGAQATGRYITNGAGYVETPFGSGHMMYEGGFLPPGDWPLGFIDTDIESTMKLNSPAFPDMGHLDTPAWDKTKPKLEQGGLFVAIAELKDVPKMFQTTAHAFKKSWEFSHSLFAPNSIHTGLENVGNRIKRGVSGRQLYMAPKKAANHFINHNFGWVPFVKDLSDFLSNLRDFREKIGILSQNNGQWVRRRSILENVFSDEQVPGWSGTGIHNVYPLNTSPVNDTYSGTPHWEYRIKRSLYSTAVGSFRYYVPYFDVNSPEWGGLGSVRRQLALHGLRVSPSNIYKAVPWSWLIDWLTPVGHDLQVLQDQQFDNLVAKYLYATTHSTLELEFKQFVPFNAASGGPRTLTWTRTLQSKQRKGIDSPFGFGLTWDSLSPKQWAILAALGITRIT</sequence>
<reference evidence="1" key="1">
    <citation type="submission" date="2019-05" db="EMBL/GenBank/DDBJ databases">
        <title>Metatranscriptomic reconstruction reveals RNA viruses with the potential to shape carbon cycling in soil.</title>
        <authorList>
            <person name="Starr E.P."/>
            <person name="Nuccio E."/>
            <person name="Pett-Ridge J."/>
            <person name="Banfield J.F."/>
            <person name="Firestone M.K."/>
        </authorList>
    </citation>
    <scope>NUCLEOTIDE SEQUENCE</scope>
    <source>
        <strain evidence="1">H2_Bulk_34_180</strain>
    </source>
</reference>